<dbReference type="Gene3D" id="3.30.1240.10">
    <property type="match status" value="1"/>
</dbReference>
<dbReference type="InterPro" id="IPR000150">
    <property type="entry name" value="Cof"/>
</dbReference>
<dbReference type="SUPFAM" id="SSF56784">
    <property type="entry name" value="HAD-like"/>
    <property type="match status" value="1"/>
</dbReference>
<proteinExistence type="predicted"/>
<organism evidence="1 2">
    <name type="scientific">Candidatus Enterococcus lowellii</name>
    <dbReference type="NCBI Taxonomy" id="2230877"/>
    <lineage>
        <taxon>Bacteria</taxon>
        <taxon>Bacillati</taxon>
        <taxon>Bacillota</taxon>
        <taxon>Bacilli</taxon>
        <taxon>Lactobacillales</taxon>
        <taxon>Enterococcaceae</taxon>
        <taxon>Enterococcus</taxon>
    </lineage>
</organism>
<evidence type="ECO:0000313" key="2">
    <source>
        <dbReference type="Proteomes" id="UP000664701"/>
    </source>
</evidence>
<protein>
    <recommendedName>
        <fullName evidence="3">Cof-type HAD-IIB family hydrolase</fullName>
    </recommendedName>
</protein>
<dbReference type="InterPro" id="IPR036412">
    <property type="entry name" value="HAD-like_sf"/>
</dbReference>
<evidence type="ECO:0008006" key="3">
    <source>
        <dbReference type="Google" id="ProtNLM"/>
    </source>
</evidence>
<evidence type="ECO:0000313" key="1">
    <source>
        <dbReference type="EMBL" id="WYJ78013.1"/>
    </source>
</evidence>
<dbReference type="SFLD" id="SFLDS00003">
    <property type="entry name" value="Haloacid_Dehalogenase"/>
    <property type="match status" value="1"/>
</dbReference>
<sequence length="256" mass="28899">MTYQALAFFDLDGTLLDQHSKITPEITEAMTQLKNNHVLPIIATGRTETETHHIREAAGITSNIVMNGAFIRIDGEEVYNETIDPTISERMLHAVEQKQHALSFYNPTGYWSTDYNDNMHKAYNFIHSKMPTIDPLGYKEKDVNMLLILSQDGDEYYHELFPELTFYRNGPYSIDTVNKGTSKGKAVNRLQQLMNLEHVPTFGFGDGNNDFALLEACDHKIAMGNAVDGLKEIASFVTKKNTEGGIIHALKHFDLI</sequence>
<dbReference type="EMBL" id="CP147251">
    <property type="protein sequence ID" value="WYJ78013.1"/>
    <property type="molecule type" value="Genomic_DNA"/>
</dbReference>
<dbReference type="InterPro" id="IPR006379">
    <property type="entry name" value="HAD-SF_hydro_IIB"/>
</dbReference>
<dbReference type="PANTHER" id="PTHR10000:SF25">
    <property type="entry name" value="PHOSPHATASE YKRA-RELATED"/>
    <property type="match status" value="1"/>
</dbReference>
<dbReference type="InterPro" id="IPR023214">
    <property type="entry name" value="HAD_sf"/>
</dbReference>
<accession>A0ABZ2SQF7</accession>
<dbReference type="RefSeq" id="WP_207941811.1">
    <property type="nucleotide sequence ID" value="NZ_CP147251.1"/>
</dbReference>
<dbReference type="NCBIfam" id="TIGR00099">
    <property type="entry name" value="Cof-subfamily"/>
    <property type="match status" value="1"/>
</dbReference>
<dbReference type="Proteomes" id="UP000664701">
    <property type="component" value="Chromosome"/>
</dbReference>
<gene>
    <name evidence="1" type="ORF">DOK78_002669</name>
</gene>
<dbReference type="Gene3D" id="3.40.50.1000">
    <property type="entry name" value="HAD superfamily/HAD-like"/>
    <property type="match status" value="1"/>
</dbReference>
<dbReference type="SFLD" id="SFLDG01140">
    <property type="entry name" value="C2.B:_Phosphomannomutase_and_P"/>
    <property type="match status" value="1"/>
</dbReference>
<keyword evidence="2" id="KW-1185">Reference proteome</keyword>
<reference evidence="1 2" key="1">
    <citation type="submission" date="2024-03" db="EMBL/GenBank/DDBJ databases">
        <title>The Genome Sequence of Enterococcus sp. DIV2402.</title>
        <authorList>
            <consortium name="The Broad Institute Genomics Platform"/>
            <consortium name="The Broad Institute Microbial Omics Core"/>
            <consortium name="The Broad Institute Genomic Center for Infectious Diseases"/>
            <person name="Earl A."/>
            <person name="Manson A."/>
            <person name="Gilmore M."/>
            <person name="Schwartman J."/>
            <person name="Shea T."/>
            <person name="Abouelleil A."/>
            <person name="Cao P."/>
            <person name="Chapman S."/>
            <person name="Cusick C."/>
            <person name="Young S."/>
            <person name="Neafsey D."/>
            <person name="Nusbaum C."/>
            <person name="Birren B."/>
        </authorList>
    </citation>
    <scope>NUCLEOTIDE SEQUENCE [LARGE SCALE GENOMIC DNA]</scope>
    <source>
        <strain evidence="1 2">DIV2402</strain>
    </source>
</reference>
<dbReference type="NCBIfam" id="TIGR01484">
    <property type="entry name" value="HAD-SF-IIB"/>
    <property type="match status" value="1"/>
</dbReference>
<name>A0ABZ2SQF7_9ENTE</name>
<dbReference type="Pfam" id="PF08282">
    <property type="entry name" value="Hydrolase_3"/>
    <property type="match status" value="1"/>
</dbReference>
<dbReference type="PANTHER" id="PTHR10000">
    <property type="entry name" value="PHOSPHOSERINE PHOSPHATASE"/>
    <property type="match status" value="1"/>
</dbReference>